<organism evidence="2 3">
    <name type="scientific">Stieleria varia</name>
    <dbReference type="NCBI Taxonomy" id="2528005"/>
    <lineage>
        <taxon>Bacteria</taxon>
        <taxon>Pseudomonadati</taxon>
        <taxon>Planctomycetota</taxon>
        <taxon>Planctomycetia</taxon>
        <taxon>Pirellulales</taxon>
        <taxon>Pirellulaceae</taxon>
        <taxon>Stieleria</taxon>
    </lineage>
</organism>
<evidence type="ECO:0000313" key="2">
    <source>
        <dbReference type="EMBL" id="TWT92711.1"/>
    </source>
</evidence>
<dbReference type="AlphaFoldDB" id="A0A5C6A091"/>
<protein>
    <submittedName>
        <fullName evidence="2">Uncharacterized protein</fullName>
    </submittedName>
</protein>
<accession>A0A5C6A091</accession>
<sequence length="185" mass="19465">MYLLPCPNCQTELTVSNAQAGDQLPCPSCGEMVAVPKLGQLKQLPTAEPTPDASTGQARAAKARGMSTGATILFSVMGLIAVIGLVIGGYSGIRWSMLETPQTSEDHIASVRQAVTEVEPAMMVREFEDMEKLSIDLTAPYGYKRDAREKAQWGWSAVVGGGIGVLAIVVAAAAATLGREDKQVG</sequence>
<name>A0A5C6A091_9BACT</name>
<feature type="transmembrane region" description="Helical" evidence="1">
    <location>
        <begin position="72"/>
        <end position="93"/>
    </location>
</feature>
<dbReference type="Proteomes" id="UP000320176">
    <property type="component" value="Unassembled WGS sequence"/>
</dbReference>
<gene>
    <name evidence="2" type="ORF">Pla52n_60760</name>
</gene>
<dbReference type="Gene3D" id="2.20.28.160">
    <property type="match status" value="1"/>
</dbReference>
<proteinExistence type="predicted"/>
<keyword evidence="1" id="KW-0472">Membrane</keyword>
<keyword evidence="1" id="KW-1133">Transmembrane helix</keyword>
<keyword evidence="1" id="KW-0812">Transmembrane</keyword>
<reference evidence="2 3" key="1">
    <citation type="submission" date="2019-02" db="EMBL/GenBank/DDBJ databases">
        <title>Deep-cultivation of Planctomycetes and their phenomic and genomic characterization uncovers novel biology.</title>
        <authorList>
            <person name="Wiegand S."/>
            <person name="Jogler M."/>
            <person name="Boedeker C."/>
            <person name="Pinto D."/>
            <person name="Vollmers J."/>
            <person name="Rivas-Marin E."/>
            <person name="Kohn T."/>
            <person name="Peeters S.H."/>
            <person name="Heuer A."/>
            <person name="Rast P."/>
            <person name="Oberbeckmann S."/>
            <person name="Bunk B."/>
            <person name="Jeske O."/>
            <person name="Meyerdierks A."/>
            <person name="Storesund J.E."/>
            <person name="Kallscheuer N."/>
            <person name="Luecker S."/>
            <person name="Lage O.M."/>
            <person name="Pohl T."/>
            <person name="Merkel B.J."/>
            <person name="Hornburger P."/>
            <person name="Mueller R.-W."/>
            <person name="Bruemmer F."/>
            <person name="Labrenz M."/>
            <person name="Spormann A.M."/>
            <person name="Op Den Camp H."/>
            <person name="Overmann J."/>
            <person name="Amann R."/>
            <person name="Jetten M.S.M."/>
            <person name="Mascher T."/>
            <person name="Medema M.H."/>
            <person name="Devos D.P."/>
            <person name="Kaster A.-K."/>
            <person name="Ovreas L."/>
            <person name="Rohde M."/>
            <person name="Galperin M.Y."/>
            <person name="Jogler C."/>
        </authorList>
    </citation>
    <scope>NUCLEOTIDE SEQUENCE [LARGE SCALE GENOMIC DNA]</scope>
    <source>
        <strain evidence="2 3">Pla52n</strain>
    </source>
</reference>
<evidence type="ECO:0000256" key="1">
    <source>
        <dbReference type="SAM" id="Phobius"/>
    </source>
</evidence>
<comment type="caution">
    <text evidence="2">The sequence shown here is derived from an EMBL/GenBank/DDBJ whole genome shotgun (WGS) entry which is preliminary data.</text>
</comment>
<keyword evidence="3" id="KW-1185">Reference proteome</keyword>
<feature type="transmembrane region" description="Helical" evidence="1">
    <location>
        <begin position="153"/>
        <end position="177"/>
    </location>
</feature>
<evidence type="ECO:0000313" key="3">
    <source>
        <dbReference type="Proteomes" id="UP000320176"/>
    </source>
</evidence>
<dbReference type="EMBL" id="SJPN01000010">
    <property type="protein sequence ID" value="TWT92711.1"/>
    <property type="molecule type" value="Genomic_DNA"/>
</dbReference>